<organism evidence="1 2">
    <name type="scientific">Candidatus Harrisonbacteria bacterium RIFCSPHIGHO2_12_FULL_48_16</name>
    <dbReference type="NCBI Taxonomy" id="1798405"/>
    <lineage>
        <taxon>Bacteria</taxon>
        <taxon>Candidatus Harrisoniibacteriota</taxon>
    </lineage>
</organism>
<proteinExistence type="predicted"/>
<evidence type="ECO:0008006" key="3">
    <source>
        <dbReference type="Google" id="ProtNLM"/>
    </source>
</evidence>
<accession>A0A1G1ZFU2</accession>
<protein>
    <recommendedName>
        <fullName evidence="3">Ig-like domain-containing protein</fullName>
    </recommendedName>
</protein>
<evidence type="ECO:0000313" key="1">
    <source>
        <dbReference type="EMBL" id="OGY63404.1"/>
    </source>
</evidence>
<reference evidence="1 2" key="1">
    <citation type="journal article" date="2016" name="Nat. Commun.">
        <title>Thousands of microbial genomes shed light on interconnected biogeochemical processes in an aquifer system.</title>
        <authorList>
            <person name="Anantharaman K."/>
            <person name="Brown C.T."/>
            <person name="Hug L.A."/>
            <person name="Sharon I."/>
            <person name="Castelle C.J."/>
            <person name="Probst A.J."/>
            <person name="Thomas B.C."/>
            <person name="Singh A."/>
            <person name="Wilkins M.J."/>
            <person name="Karaoz U."/>
            <person name="Brodie E.L."/>
            <person name="Williams K.H."/>
            <person name="Hubbard S.S."/>
            <person name="Banfield J.F."/>
        </authorList>
    </citation>
    <scope>NUCLEOTIDE SEQUENCE [LARGE SCALE GENOMIC DNA]</scope>
</reference>
<dbReference type="EMBL" id="MHJH01000039">
    <property type="protein sequence ID" value="OGY63404.1"/>
    <property type="molecule type" value="Genomic_DNA"/>
</dbReference>
<dbReference type="AlphaFoldDB" id="A0A1G1ZFU2"/>
<gene>
    <name evidence="1" type="ORF">A3E64_01700</name>
</gene>
<dbReference type="STRING" id="1798405.A3E64_01700"/>
<evidence type="ECO:0000313" key="2">
    <source>
        <dbReference type="Proteomes" id="UP000177174"/>
    </source>
</evidence>
<name>A0A1G1ZFU2_9BACT</name>
<comment type="caution">
    <text evidence="1">The sequence shown here is derived from an EMBL/GenBank/DDBJ whole genome shotgun (WGS) entry which is preliminary data.</text>
</comment>
<dbReference type="Proteomes" id="UP000177174">
    <property type="component" value="Unassembled WGS sequence"/>
</dbReference>
<sequence length="214" mass="23036">MIKTLANILTISAIGYAVLASGQTTPEFMLTWKAANYAPPEYQGRVFPASDTRVDVALELIDSGRLADLSGVNVRWYANNSLQKSGAGLKNFTFNADGVRGDQAIRVVINGYRGLALEKTVTIALASPEVVIDGGPNTFRALPYFFNFGDVRKADFTWSANGAEVAGDPNSPDVLLLDTRDLAPGTEISLEATIKNVFRALESASESIRFSTPQ</sequence>